<feature type="region of interest" description="Disordered" evidence="1">
    <location>
        <begin position="92"/>
        <end position="111"/>
    </location>
</feature>
<dbReference type="RefSeq" id="WP_074995045.1">
    <property type="nucleotide sequence ID" value="NZ_FMZK01000009.1"/>
</dbReference>
<feature type="region of interest" description="Disordered" evidence="1">
    <location>
        <begin position="19"/>
        <end position="54"/>
    </location>
</feature>
<accession>A0A1G6VZH9</accession>
<organism evidence="2 3">
    <name type="scientific">Streptomyces prasinopilosus</name>
    <dbReference type="NCBI Taxonomy" id="67344"/>
    <lineage>
        <taxon>Bacteria</taxon>
        <taxon>Bacillati</taxon>
        <taxon>Actinomycetota</taxon>
        <taxon>Actinomycetes</taxon>
        <taxon>Kitasatosporales</taxon>
        <taxon>Streptomycetaceae</taxon>
        <taxon>Streptomyces</taxon>
    </lineage>
</organism>
<dbReference type="EMBL" id="FMZK01000009">
    <property type="protein sequence ID" value="SDD58226.1"/>
    <property type="molecule type" value="Genomic_DNA"/>
</dbReference>
<protein>
    <submittedName>
        <fullName evidence="2">Uncharacterized protein</fullName>
    </submittedName>
</protein>
<reference evidence="3" key="1">
    <citation type="submission" date="2016-10" db="EMBL/GenBank/DDBJ databases">
        <authorList>
            <person name="Varghese N."/>
            <person name="Submissions S."/>
        </authorList>
    </citation>
    <scope>NUCLEOTIDE SEQUENCE [LARGE SCALE GENOMIC DNA]</scope>
    <source>
        <strain evidence="3">CGMCC 4.3504</strain>
    </source>
</reference>
<dbReference type="Proteomes" id="UP000182100">
    <property type="component" value="Unassembled WGS sequence"/>
</dbReference>
<gene>
    <name evidence="2" type="ORF">SAMN05216505_109138</name>
</gene>
<dbReference type="AlphaFoldDB" id="A0A1G6VZH9"/>
<dbReference type="STRING" id="67344.SAMN05216505_109138"/>
<sequence length="111" mass="12555">MPGLIARLFEPLLRLVAPGTGRRRLDARDGYDPPPPPTEAPSPRQFGAHPLRGEDHSLVRPYLIAHERREQERRRQVRRRSLLIALQGIRLSPCPRPHPPLPPTHPLGLTA</sequence>
<name>A0A1G6VZH9_9ACTN</name>
<evidence type="ECO:0000256" key="1">
    <source>
        <dbReference type="SAM" id="MobiDB-lite"/>
    </source>
</evidence>
<keyword evidence="3" id="KW-1185">Reference proteome</keyword>
<proteinExistence type="predicted"/>
<evidence type="ECO:0000313" key="3">
    <source>
        <dbReference type="Proteomes" id="UP000182100"/>
    </source>
</evidence>
<feature type="compositionally biased region" description="Pro residues" evidence="1">
    <location>
        <begin position="94"/>
        <end position="105"/>
    </location>
</feature>
<evidence type="ECO:0000313" key="2">
    <source>
        <dbReference type="EMBL" id="SDD58226.1"/>
    </source>
</evidence>